<dbReference type="EMBL" id="JABEQD010000003">
    <property type="protein sequence ID" value="MBB2167881.1"/>
    <property type="molecule type" value="Genomic_DNA"/>
</dbReference>
<organism evidence="3 4">
    <name type="scientific">Gluconacetobacter aggeris</name>
    <dbReference type="NCBI Taxonomy" id="1286186"/>
    <lineage>
        <taxon>Bacteria</taxon>
        <taxon>Pseudomonadati</taxon>
        <taxon>Pseudomonadota</taxon>
        <taxon>Alphaproteobacteria</taxon>
        <taxon>Acetobacterales</taxon>
        <taxon>Acetobacteraceae</taxon>
        <taxon>Gluconacetobacter</taxon>
    </lineage>
</organism>
<gene>
    <name evidence="3" type="primary">lptC</name>
    <name evidence="3" type="ORF">HLH36_05845</name>
</gene>
<feature type="region of interest" description="Disordered" evidence="1">
    <location>
        <begin position="235"/>
        <end position="259"/>
    </location>
</feature>
<keyword evidence="4" id="KW-1185">Reference proteome</keyword>
<feature type="compositionally biased region" description="Basic and acidic residues" evidence="1">
    <location>
        <begin position="11"/>
        <end position="20"/>
    </location>
</feature>
<dbReference type="InterPro" id="IPR010664">
    <property type="entry name" value="LipoPS_assembly_LptC-rel"/>
</dbReference>
<feature type="region of interest" description="Disordered" evidence="1">
    <location>
        <begin position="1"/>
        <end position="30"/>
    </location>
</feature>
<name>A0A7W4IRS1_9PROT</name>
<dbReference type="RefSeq" id="WP_182985519.1">
    <property type="nucleotide sequence ID" value="NZ_JABEQD010000003.1"/>
</dbReference>
<dbReference type="Gene3D" id="2.60.450.10">
    <property type="entry name" value="Lipopolysaccharide (LPS) transport protein A like domain"/>
    <property type="match status" value="1"/>
</dbReference>
<sequence length="259" mass="28597">MSSGPPPNGDKPPRREDFARSADQVARQRSLLHQDTSRLRRVLRPGDIARRQRLVRWAKWALPAAALLLLGSIALWPALDRLINMQRGALREMENLHVTSGNMLGAVYRGLDEHDRPFMITADQAQQISQDRINLTRPVADTLTQGGDWMMVSAAQGVYLQHEQLLDLTQDVALYREDGVILTGVTADMDLRQGIIASDQWVHAEGPFGMLDAQGVLLSQHEGIAQFRGPGRLILNDDAHAGPAGHPSAPHASQTEPIR</sequence>
<evidence type="ECO:0000313" key="3">
    <source>
        <dbReference type="EMBL" id="MBB2167881.1"/>
    </source>
</evidence>
<protein>
    <submittedName>
        <fullName evidence="3">LPS export ABC transporter periplasmic protein LptC</fullName>
    </submittedName>
</protein>
<dbReference type="Pfam" id="PF06835">
    <property type="entry name" value="LptC"/>
    <property type="match status" value="1"/>
</dbReference>
<keyword evidence="2" id="KW-0812">Transmembrane</keyword>
<reference evidence="3 4" key="1">
    <citation type="submission" date="2020-04" db="EMBL/GenBank/DDBJ databases">
        <title>Description of novel Gluconacetobacter.</title>
        <authorList>
            <person name="Sombolestani A."/>
        </authorList>
    </citation>
    <scope>NUCLEOTIDE SEQUENCE [LARGE SCALE GENOMIC DNA]</scope>
    <source>
        <strain evidence="3 4">LMG 27801</strain>
    </source>
</reference>
<feature type="compositionally biased region" description="Low complexity" evidence="1">
    <location>
        <begin position="241"/>
        <end position="253"/>
    </location>
</feature>
<keyword evidence="2" id="KW-1133">Transmembrane helix</keyword>
<dbReference type="Proteomes" id="UP000559860">
    <property type="component" value="Unassembled WGS sequence"/>
</dbReference>
<evidence type="ECO:0000256" key="2">
    <source>
        <dbReference type="SAM" id="Phobius"/>
    </source>
</evidence>
<feature type="compositionally biased region" description="Pro residues" evidence="1">
    <location>
        <begin position="1"/>
        <end position="10"/>
    </location>
</feature>
<evidence type="ECO:0000313" key="4">
    <source>
        <dbReference type="Proteomes" id="UP000559860"/>
    </source>
</evidence>
<feature type="transmembrane region" description="Helical" evidence="2">
    <location>
        <begin position="60"/>
        <end position="79"/>
    </location>
</feature>
<comment type="caution">
    <text evidence="3">The sequence shown here is derived from an EMBL/GenBank/DDBJ whole genome shotgun (WGS) entry which is preliminary data.</text>
</comment>
<dbReference type="AlphaFoldDB" id="A0A7W4IRS1"/>
<accession>A0A7W4IRS1</accession>
<keyword evidence="2" id="KW-0472">Membrane</keyword>
<proteinExistence type="predicted"/>
<evidence type="ECO:0000256" key="1">
    <source>
        <dbReference type="SAM" id="MobiDB-lite"/>
    </source>
</evidence>